<evidence type="ECO:0000256" key="6">
    <source>
        <dbReference type="HAMAP-Rule" id="MF_01551"/>
    </source>
</evidence>
<feature type="binding site" evidence="6 8">
    <location>
        <begin position="228"/>
        <end position="231"/>
    </location>
    <ligand>
        <name>S-adenosyl-L-methionine</name>
        <dbReference type="ChEBI" id="CHEBI:59789"/>
    </ligand>
</feature>
<gene>
    <name evidence="6" type="primary">rlmM</name>
    <name evidence="12" type="ORF">CWI83_03090</name>
</gene>
<accession>A0A432ZNU0</accession>
<dbReference type="NCBIfam" id="NF008734">
    <property type="entry name" value="PRK11760.1"/>
    <property type="match status" value="1"/>
</dbReference>
<dbReference type="PIRSF" id="PIRSF028774">
    <property type="entry name" value="UCP028774"/>
    <property type="match status" value="1"/>
</dbReference>
<feature type="binding site" evidence="6 8">
    <location>
        <position position="284"/>
    </location>
    <ligand>
        <name>S-adenosyl-L-methionine</name>
        <dbReference type="ChEBI" id="CHEBI:59789"/>
    </ligand>
</feature>
<dbReference type="Pfam" id="PF21239">
    <property type="entry name" value="RLMM_N"/>
    <property type="match status" value="1"/>
</dbReference>
<evidence type="ECO:0000259" key="10">
    <source>
        <dbReference type="Pfam" id="PF18125"/>
    </source>
</evidence>
<comment type="subunit">
    <text evidence="6">Monomer.</text>
</comment>
<organism evidence="12 13">
    <name type="scientific">Pseudidiomarina taiwanensis</name>
    <dbReference type="NCBI Taxonomy" id="337250"/>
    <lineage>
        <taxon>Bacteria</taxon>
        <taxon>Pseudomonadati</taxon>
        <taxon>Pseudomonadota</taxon>
        <taxon>Gammaproteobacteria</taxon>
        <taxon>Alteromonadales</taxon>
        <taxon>Idiomarinaceae</taxon>
        <taxon>Pseudidiomarina</taxon>
    </lineage>
</organism>
<evidence type="ECO:0000313" key="12">
    <source>
        <dbReference type="EMBL" id="RUO79506.1"/>
    </source>
</evidence>
<dbReference type="Gene3D" id="3.30.70.2810">
    <property type="match status" value="1"/>
</dbReference>
<dbReference type="GO" id="GO:0005737">
    <property type="term" value="C:cytoplasm"/>
    <property type="evidence" value="ECO:0007669"/>
    <property type="project" value="UniProtKB-SubCell"/>
</dbReference>
<dbReference type="Proteomes" id="UP000288279">
    <property type="component" value="Unassembled WGS sequence"/>
</dbReference>
<keyword evidence="2 6" id="KW-0698">rRNA processing</keyword>
<evidence type="ECO:0000313" key="13">
    <source>
        <dbReference type="Proteomes" id="UP000288279"/>
    </source>
</evidence>
<feature type="binding site" evidence="6 8">
    <location>
        <position position="247"/>
    </location>
    <ligand>
        <name>S-adenosyl-L-methionine</name>
        <dbReference type="ChEBI" id="CHEBI:59789"/>
    </ligand>
</feature>
<comment type="function">
    <text evidence="6">Catalyzes the 2'-O-methylation at nucleotide C2498 in 23S rRNA.</text>
</comment>
<dbReference type="InterPro" id="IPR029063">
    <property type="entry name" value="SAM-dependent_MTases_sf"/>
</dbReference>
<dbReference type="OrthoDB" id="154490at2"/>
<dbReference type="SUPFAM" id="SSF53335">
    <property type="entry name" value="S-adenosyl-L-methionine-dependent methyltransferases"/>
    <property type="match status" value="1"/>
</dbReference>
<evidence type="ECO:0000256" key="7">
    <source>
        <dbReference type="PIRSR" id="PIRSR028774-1"/>
    </source>
</evidence>
<dbReference type="GO" id="GO:0032259">
    <property type="term" value="P:methylation"/>
    <property type="evidence" value="ECO:0007669"/>
    <property type="project" value="UniProtKB-KW"/>
</dbReference>
<dbReference type="Gene3D" id="3.40.50.150">
    <property type="entry name" value="Vaccinia Virus protein VP39"/>
    <property type="match status" value="1"/>
</dbReference>
<dbReference type="EC" id="2.1.1.186" evidence="6"/>
<feature type="binding site" evidence="6 8">
    <location>
        <position position="267"/>
    </location>
    <ligand>
        <name>S-adenosyl-L-methionine</name>
        <dbReference type="ChEBI" id="CHEBI:59789"/>
    </ligand>
</feature>
<comment type="similarity">
    <text evidence="6">Belongs to the class I-like SAM-binding methyltransferase superfamily. RNA methyltransferase RlmE family. RlmM subfamily.</text>
</comment>
<dbReference type="GO" id="GO:0008757">
    <property type="term" value="F:S-adenosylmethionine-dependent methyltransferase activity"/>
    <property type="evidence" value="ECO:0007669"/>
    <property type="project" value="UniProtKB-UniRule"/>
</dbReference>
<evidence type="ECO:0000256" key="4">
    <source>
        <dbReference type="ARBA" id="ARBA00022679"/>
    </source>
</evidence>
<dbReference type="Pfam" id="PF18125">
    <property type="entry name" value="RlmM_FDX"/>
    <property type="match status" value="1"/>
</dbReference>
<dbReference type="PANTHER" id="PTHR37524:SF2">
    <property type="entry name" value="RIBOSOMAL RNA METHYLTRANSFERASE FTSJ DOMAIN-CONTAINING PROTEIN"/>
    <property type="match status" value="1"/>
</dbReference>
<dbReference type="EMBL" id="PIQG01000001">
    <property type="protein sequence ID" value="RUO79506.1"/>
    <property type="molecule type" value="Genomic_DNA"/>
</dbReference>
<dbReference type="Gene3D" id="3.30.2300.20">
    <property type="match status" value="1"/>
</dbReference>
<evidence type="ECO:0000256" key="8">
    <source>
        <dbReference type="PIRSR" id="PIRSR028774-2"/>
    </source>
</evidence>
<evidence type="ECO:0000256" key="1">
    <source>
        <dbReference type="ARBA" id="ARBA00022490"/>
    </source>
</evidence>
<dbReference type="InterPro" id="IPR048646">
    <property type="entry name" value="RlmM_THUMP-like"/>
</dbReference>
<keyword evidence="13" id="KW-1185">Reference proteome</keyword>
<evidence type="ECO:0000256" key="5">
    <source>
        <dbReference type="ARBA" id="ARBA00022691"/>
    </source>
</evidence>
<comment type="caution">
    <text evidence="12">The sequence shown here is derived from an EMBL/GenBank/DDBJ whole genome shotgun (WGS) entry which is preliminary data.</text>
</comment>
<name>A0A432ZNU0_9GAMM</name>
<evidence type="ECO:0000256" key="3">
    <source>
        <dbReference type="ARBA" id="ARBA00022603"/>
    </source>
</evidence>
<dbReference type="RefSeq" id="WP_126825555.1">
    <property type="nucleotide sequence ID" value="NZ_PIQG01000001.1"/>
</dbReference>
<feature type="domain" description="Ribosomal RNA methyltransferase FtsJ" evidence="9">
    <location>
        <begin position="193"/>
        <end position="287"/>
    </location>
</feature>
<evidence type="ECO:0000259" key="9">
    <source>
        <dbReference type="Pfam" id="PF01728"/>
    </source>
</evidence>
<feature type="domain" description="Ribosomal RNA large subunit methyltransferase M THUMP-like" evidence="11">
    <location>
        <begin position="100"/>
        <end position="171"/>
    </location>
</feature>
<reference evidence="12 13" key="1">
    <citation type="journal article" date="2011" name="Front. Microbiol.">
        <title>Genomic signatures of strain selection and enhancement in Bacillus atrophaeus var. globigii, a historical biowarfare simulant.</title>
        <authorList>
            <person name="Gibbons H.S."/>
            <person name="Broomall S.M."/>
            <person name="McNew L.A."/>
            <person name="Daligault H."/>
            <person name="Chapman C."/>
            <person name="Bruce D."/>
            <person name="Karavis M."/>
            <person name="Krepps M."/>
            <person name="McGregor P.A."/>
            <person name="Hong C."/>
            <person name="Park K.H."/>
            <person name="Akmal A."/>
            <person name="Feldman A."/>
            <person name="Lin J.S."/>
            <person name="Chang W.E."/>
            <person name="Higgs B.W."/>
            <person name="Demirev P."/>
            <person name="Lindquist J."/>
            <person name="Liem A."/>
            <person name="Fochler E."/>
            <person name="Read T.D."/>
            <person name="Tapia R."/>
            <person name="Johnson S."/>
            <person name="Bishop-Lilly K.A."/>
            <person name="Detter C."/>
            <person name="Han C."/>
            <person name="Sozhamannan S."/>
            <person name="Rosenzweig C.N."/>
            <person name="Skowronski E.W."/>
        </authorList>
    </citation>
    <scope>NUCLEOTIDE SEQUENCE [LARGE SCALE GENOMIC DNA]</scope>
    <source>
        <strain evidence="12 13">PIT1</strain>
    </source>
</reference>
<dbReference type="InterPro" id="IPR002877">
    <property type="entry name" value="RNA_MeTrfase_FtsJ_dom"/>
</dbReference>
<keyword evidence="1 6" id="KW-0963">Cytoplasm</keyword>
<dbReference type="PANTHER" id="PTHR37524">
    <property type="entry name" value="RIBOSOMAL RNA LARGE SUBUNIT METHYLTRANSFERASE M"/>
    <property type="match status" value="1"/>
</dbReference>
<keyword evidence="4 6" id="KW-0808">Transferase</keyword>
<comment type="catalytic activity">
    <reaction evidence="6">
        <text>cytidine(2498) in 23S rRNA + S-adenosyl-L-methionine = 2'-O-methylcytidine(2498) in 23S rRNA + S-adenosyl-L-homocysteine + H(+)</text>
        <dbReference type="Rhea" id="RHEA:42788"/>
        <dbReference type="Rhea" id="RHEA-COMP:10244"/>
        <dbReference type="Rhea" id="RHEA-COMP:10245"/>
        <dbReference type="ChEBI" id="CHEBI:15378"/>
        <dbReference type="ChEBI" id="CHEBI:57856"/>
        <dbReference type="ChEBI" id="CHEBI:59789"/>
        <dbReference type="ChEBI" id="CHEBI:74495"/>
        <dbReference type="ChEBI" id="CHEBI:82748"/>
        <dbReference type="EC" id="2.1.1.186"/>
    </reaction>
</comment>
<sequence length="365" mass="41572">MSGIIAYCRAGFENDCAAEWQEKSAALGVYGYCQATAQQGYVVFRCQVEEADHLAKKLALTDLVFTRQFIVILAELDQLPVADRVSQVQVALLDEDLLAAFDTVKPAGELRVEVADTNSGKELSKFAKKFTVPLRRGLRQIEWLTERESSRRPSLHVFILGTDHLVLGYSYSFNQSPWPMGILRLRMPNDAPSRSTLKLDEAFQVFIPAGEREQRVTSGMNAVDLGASPGGWTYQLVRRGMMVQAVDNGPMDEALMESGQVRHFREDGFKFKPKKRNITWLVCDMVEKPDRVAMLMCEWLVEEYCKEAIFNLKLPMKKRYQTVSESLALIKETLAEYGHGRYRVSAKQLYHDREEVTVHIYREPS</sequence>
<dbReference type="HAMAP" id="MF_01551">
    <property type="entry name" value="23SrRNA_methyltr_M"/>
    <property type="match status" value="1"/>
</dbReference>
<evidence type="ECO:0000256" key="2">
    <source>
        <dbReference type="ARBA" id="ARBA00022552"/>
    </source>
</evidence>
<feature type="domain" description="RlmM ferredoxin-like" evidence="10">
    <location>
        <begin position="1"/>
        <end position="70"/>
    </location>
</feature>
<dbReference type="GO" id="GO:0006364">
    <property type="term" value="P:rRNA processing"/>
    <property type="evidence" value="ECO:0007669"/>
    <property type="project" value="UniProtKB-UniRule"/>
</dbReference>
<dbReference type="AlphaFoldDB" id="A0A432ZNU0"/>
<protein>
    <recommendedName>
        <fullName evidence="6">Ribosomal RNA large subunit methyltransferase M</fullName>
        <ecNumber evidence="6">2.1.1.186</ecNumber>
    </recommendedName>
    <alternativeName>
        <fullName evidence="6">23S rRNA (cytidine2498-2'-O)-methyltransferase</fullName>
    </alternativeName>
    <alternativeName>
        <fullName evidence="6">23S rRNA 2'-O-ribose methyltransferase RlmM</fullName>
    </alternativeName>
</protein>
<evidence type="ECO:0000259" key="11">
    <source>
        <dbReference type="Pfam" id="PF21239"/>
    </source>
</evidence>
<dbReference type="Pfam" id="PF01728">
    <property type="entry name" value="FtsJ"/>
    <property type="match status" value="1"/>
</dbReference>
<comment type="subcellular location">
    <subcellularLocation>
        <location evidence="6">Cytoplasm</location>
    </subcellularLocation>
</comment>
<keyword evidence="3 6" id="KW-0489">Methyltransferase</keyword>
<keyword evidence="5 6" id="KW-0949">S-adenosyl-L-methionine</keyword>
<feature type="binding site" evidence="6 8">
    <location>
        <position position="195"/>
    </location>
    <ligand>
        <name>S-adenosyl-L-methionine</name>
        <dbReference type="ChEBI" id="CHEBI:59789"/>
    </ligand>
</feature>
<dbReference type="InterPro" id="IPR011224">
    <property type="entry name" value="rRNA_MeTrfase_M"/>
</dbReference>
<proteinExistence type="inferred from homology"/>
<dbReference type="InterPro" id="IPR040739">
    <property type="entry name" value="RlmM_FDX"/>
</dbReference>
<feature type="active site" description="Proton acceptor" evidence="6 7">
    <location>
        <position position="313"/>
    </location>
</feature>